<name>A0A239XPT0_STRAI</name>
<protein>
    <submittedName>
        <fullName evidence="1">DNA-binding phage protein</fullName>
    </submittedName>
</protein>
<accession>A0A239XPT0</accession>
<dbReference type="RefSeq" id="WP_095123655.1">
    <property type="nucleotide sequence ID" value="NZ_LT906454.1"/>
</dbReference>
<dbReference type="Proteomes" id="UP000215144">
    <property type="component" value="Chromosome 1"/>
</dbReference>
<gene>
    <name evidence="1" type="ORF">SAMEA4504048_02435</name>
</gene>
<reference evidence="1 2" key="1">
    <citation type="submission" date="2017-06" db="EMBL/GenBank/DDBJ databases">
        <authorList>
            <consortium name="Pathogen Informatics"/>
        </authorList>
    </citation>
    <scope>NUCLEOTIDE SEQUENCE [LARGE SCALE GENOMIC DNA]</scope>
    <source>
        <strain evidence="1 2">NCTC11291</strain>
    </source>
</reference>
<organism evidence="1 2">
    <name type="scientific">Streptococcus acidominimus</name>
    <dbReference type="NCBI Taxonomy" id="1326"/>
    <lineage>
        <taxon>Bacteria</taxon>
        <taxon>Bacillati</taxon>
        <taxon>Bacillota</taxon>
        <taxon>Bacilli</taxon>
        <taxon>Lactobacillales</taxon>
        <taxon>Streptococcaceae</taxon>
        <taxon>Streptococcus</taxon>
    </lineage>
</organism>
<dbReference type="OrthoDB" id="2229607at2"/>
<evidence type="ECO:0000313" key="1">
    <source>
        <dbReference type="EMBL" id="SNV47908.1"/>
    </source>
</evidence>
<keyword evidence="1" id="KW-0238">DNA-binding</keyword>
<dbReference type="AlphaFoldDB" id="A0A239XPT0"/>
<proteinExistence type="predicted"/>
<dbReference type="KEGG" id="saco:SAME_02435"/>
<evidence type="ECO:0000313" key="2">
    <source>
        <dbReference type="Proteomes" id="UP000215144"/>
    </source>
</evidence>
<dbReference type="SUPFAM" id="SSF46955">
    <property type="entry name" value="Putative DNA-binding domain"/>
    <property type="match status" value="1"/>
</dbReference>
<dbReference type="EMBL" id="LT906454">
    <property type="protein sequence ID" value="SNV47908.1"/>
    <property type="molecule type" value="Genomic_DNA"/>
</dbReference>
<sequence length="89" mass="10298">MAVLSEETSRDLKMEVLDVVSGYLKEQTKPKPRLLGLVTRVQLQDELDISLTTIKRWEDTGLKQYKPPLEDSRTVFYKVDDILKFLGVE</sequence>
<dbReference type="GO" id="GO:0003677">
    <property type="term" value="F:DNA binding"/>
    <property type="evidence" value="ECO:0007669"/>
    <property type="project" value="UniProtKB-KW"/>
</dbReference>
<dbReference type="InterPro" id="IPR009061">
    <property type="entry name" value="DNA-bd_dom_put_sf"/>
</dbReference>